<evidence type="ECO:0000256" key="1">
    <source>
        <dbReference type="SAM" id="Phobius"/>
    </source>
</evidence>
<accession>A0A2A5SQ30</accession>
<feature type="transmembrane region" description="Helical" evidence="1">
    <location>
        <begin position="73"/>
        <end position="92"/>
    </location>
</feature>
<feature type="transmembrane region" description="Helical" evidence="1">
    <location>
        <begin position="410"/>
        <end position="430"/>
    </location>
</feature>
<proteinExistence type="predicted"/>
<feature type="transmembrane region" description="Helical" evidence="1">
    <location>
        <begin position="43"/>
        <end position="61"/>
    </location>
</feature>
<feature type="transmembrane region" description="Helical" evidence="1">
    <location>
        <begin position="275"/>
        <end position="292"/>
    </location>
</feature>
<evidence type="ECO:0008006" key="4">
    <source>
        <dbReference type="Google" id="ProtNLM"/>
    </source>
</evidence>
<organism evidence="2 3">
    <name type="scientific">Lactococcus cremoris subsp. tructae</name>
    <dbReference type="NCBI Taxonomy" id="542833"/>
    <lineage>
        <taxon>Bacteria</taxon>
        <taxon>Bacillati</taxon>
        <taxon>Bacillota</taxon>
        <taxon>Bacilli</taxon>
        <taxon>Lactobacillales</taxon>
        <taxon>Streptococcaceae</taxon>
        <taxon>Lactococcus</taxon>
    </lineage>
</organism>
<keyword evidence="1" id="KW-1133">Transmembrane helix</keyword>
<feature type="transmembrane region" description="Helical" evidence="1">
    <location>
        <begin position="17"/>
        <end position="37"/>
    </location>
</feature>
<feature type="transmembrane region" description="Helical" evidence="1">
    <location>
        <begin position="346"/>
        <end position="365"/>
    </location>
</feature>
<feature type="transmembrane region" description="Helical" evidence="1">
    <location>
        <begin position="458"/>
        <end position="476"/>
    </location>
</feature>
<dbReference type="AlphaFoldDB" id="A0A2A5SQ30"/>
<feature type="transmembrane region" description="Helical" evidence="1">
    <location>
        <begin position="138"/>
        <end position="166"/>
    </location>
</feature>
<dbReference type="Proteomes" id="UP000218711">
    <property type="component" value="Unassembled WGS sequence"/>
</dbReference>
<dbReference type="EMBL" id="JXKC01000015">
    <property type="protein sequence ID" value="PCS16246.1"/>
    <property type="molecule type" value="Genomic_DNA"/>
</dbReference>
<evidence type="ECO:0000313" key="3">
    <source>
        <dbReference type="Proteomes" id="UP000218711"/>
    </source>
</evidence>
<keyword evidence="1" id="KW-0472">Membrane</keyword>
<name>A0A2A5SQ30_LACLC</name>
<feature type="transmembrane region" description="Helical" evidence="1">
    <location>
        <begin position="377"/>
        <end position="398"/>
    </location>
</feature>
<keyword evidence="1" id="KW-0812">Transmembrane</keyword>
<gene>
    <name evidence="2" type="ORF">RU92_GL001107</name>
</gene>
<feature type="transmembrane region" description="Helical" evidence="1">
    <location>
        <begin position="202"/>
        <end position="221"/>
    </location>
</feature>
<evidence type="ECO:0000313" key="2">
    <source>
        <dbReference type="EMBL" id="PCS16246.1"/>
    </source>
</evidence>
<feature type="transmembrane region" description="Helical" evidence="1">
    <location>
        <begin position="233"/>
        <end position="263"/>
    </location>
</feature>
<sequence>MLGYSSFVRIKTHIPKYFIYIGVISFQVILLFLASLYNYLPEMSIIIYFIGLGLFIYLVTLNKSVFTAIFDNISIISIGMLFYLLVYIISLWNLKLTHYDNFTHWATIVKFLFIENRLPEATDTIITYNNYPIGSSLYLYYISKFVGFTDGILMIGQFLMITAAQYSLFNTVKDKRRILPNAIIFSSFGIITYLNFSIRYDNLLVDLLIAVITISAISIIYDYNQNYLQYSILLSLVLSLLVMIKASALLFVIITVIIFLIYYGKNLKYNRSLKYYLSPLFLTLPFILNKVWSLHVKAVFGKMVIKKHELSSGSLSKIMEGKITENQIVILKQYIKTVFSFETKSTIQISIIFLVSFVLILFFGFKYKKWSHNILIFSVNLLVSLLYYIGNLIMYLTAMPYQEAKYTAGFERYVLTVIVINFGSFIIHWIREMDDVFYEKNYMRRNNKSFKNVFNKKLYENSTMMFLIIFLGFIISDTNGMIKQNKNITIEQKNLQKIVSKKKLNKGKYLIISDNKTIIDNYFLMYYSRYQLWNVHIDVRYDFMVSEKKFKQELNGYDGFILLDNHYTFKANLKKITHKNFSPGYYSVTSINYVDQ</sequence>
<comment type="caution">
    <text evidence="2">The sequence shown here is derived from an EMBL/GenBank/DDBJ whole genome shotgun (WGS) entry which is preliminary data.</text>
</comment>
<protein>
    <recommendedName>
        <fullName evidence="4">Glycosyltransferase RgtA/B/C/D-like domain-containing protein</fullName>
    </recommendedName>
</protein>
<reference evidence="2 3" key="1">
    <citation type="submission" date="2014-12" db="EMBL/GenBank/DDBJ databases">
        <title>Draft genome sequences of 10 type strains of Lactococcus.</title>
        <authorList>
            <person name="Sun Z."/>
            <person name="Zhong Z."/>
            <person name="Liu W."/>
            <person name="Zhang W."/>
            <person name="Zhang H."/>
        </authorList>
    </citation>
    <scope>NUCLEOTIDE SEQUENCE [LARGE SCALE GENOMIC DNA]</scope>
    <source>
        <strain evidence="2 3">DSM 21502</strain>
    </source>
</reference>